<evidence type="ECO:0000259" key="4">
    <source>
        <dbReference type="Pfam" id="PF00535"/>
    </source>
</evidence>
<accession>A0A1F5EEU4</accession>
<organism evidence="5 6">
    <name type="scientific">Candidatus Berkelbacteria bacterium RIFOXYA2_FULL_43_10</name>
    <dbReference type="NCBI Taxonomy" id="1797472"/>
    <lineage>
        <taxon>Bacteria</taxon>
        <taxon>Candidatus Berkelbacteria</taxon>
    </lineage>
</organism>
<keyword evidence="2" id="KW-0328">Glycosyltransferase</keyword>
<proteinExistence type="inferred from homology"/>
<evidence type="ECO:0000313" key="5">
    <source>
        <dbReference type="EMBL" id="OGD65903.1"/>
    </source>
</evidence>
<dbReference type="GO" id="GO:0016757">
    <property type="term" value="F:glycosyltransferase activity"/>
    <property type="evidence" value="ECO:0007669"/>
    <property type="project" value="UniProtKB-KW"/>
</dbReference>
<dbReference type="InterPro" id="IPR029044">
    <property type="entry name" value="Nucleotide-diphossugar_trans"/>
</dbReference>
<dbReference type="EMBL" id="MEZY01000003">
    <property type="protein sequence ID" value="OGD65903.1"/>
    <property type="molecule type" value="Genomic_DNA"/>
</dbReference>
<comment type="similarity">
    <text evidence="1">Belongs to the glycosyltransferase 2 family.</text>
</comment>
<evidence type="ECO:0000256" key="3">
    <source>
        <dbReference type="ARBA" id="ARBA00022679"/>
    </source>
</evidence>
<protein>
    <recommendedName>
        <fullName evidence="4">Glycosyltransferase 2-like domain-containing protein</fullName>
    </recommendedName>
</protein>
<dbReference type="InterPro" id="IPR001173">
    <property type="entry name" value="Glyco_trans_2-like"/>
</dbReference>
<dbReference type="AlphaFoldDB" id="A0A1F5EEU4"/>
<evidence type="ECO:0000313" key="6">
    <source>
        <dbReference type="Proteomes" id="UP000178583"/>
    </source>
</evidence>
<gene>
    <name evidence="5" type="ORF">A2215_00745</name>
</gene>
<evidence type="ECO:0000256" key="2">
    <source>
        <dbReference type="ARBA" id="ARBA00022676"/>
    </source>
</evidence>
<dbReference type="Gene3D" id="3.90.550.10">
    <property type="entry name" value="Spore Coat Polysaccharide Biosynthesis Protein SpsA, Chain A"/>
    <property type="match status" value="1"/>
</dbReference>
<dbReference type="PANTHER" id="PTHR43179:SF12">
    <property type="entry name" value="GALACTOFURANOSYLTRANSFERASE GLFT2"/>
    <property type="match status" value="1"/>
</dbReference>
<evidence type="ECO:0000256" key="1">
    <source>
        <dbReference type="ARBA" id="ARBA00006739"/>
    </source>
</evidence>
<dbReference type="STRING" id="1797472.A2215_00745"/>
<dbReference type="PANTHER" id="PTHR43179">
    <property type="entry name" value="RHAMNOSYLTRANSFERASE WBBL"/>
    <property type="match status" value="1"/>
</dbReference>
<dbReference type="Proteomes" id="UP000178583">
    <property type="component" value="Unassembled WGS sequence"/>
</dbReference>
<dbReference type="Pfam" id="PF00535">
    <property type="entry name" value="Glycos_transf_2"/>
    <property type="match status" value="1"/>
</dbReference>
<dbReference type="SUPFAM" id="SSF53448">
    <property type="entry name" value="Nucleotide-diphospho-sugar transferases"/>
    <property type="match status" value="1"/>
</dbReference>
<reference evidence="5 6" key="1">
    <citation type="journal article" date="2016" name="Nat. Commun.">
        <title>Thousands of microbial genomes shed light on interconnected biogeochemical processes in an aquifer system.</title>
        <authorList>
            <person name="Anantharaman K."/>
            <person name="Brown C.T."/>
            <person name="Hug L.A."/>
            <person name="Sharon I."/>
            <person name="Castelle C.J."/>
            <person name="Probst A.J."/>
            <person name="Thomas B.C."/>
            <person name="Singh A."/>
            <person name="Wilkins M.J."/>
            <person name="Karaoz U."/>
            <person name="Brodie E.L."/>
            <person name="Williams K.H."/>
            <person name="Hubbard S.S."/>
            <person name="Banfield J.F."/>
        </authorList>
    </citation>
    <scope>NUCLEOTIDE SEQUENCE [LARGE SCALE GENOMIC DNA]</scope>
</reference>
<comment type="caution">
    <text evidence="5">The sequence shown here is derived from an EMBL/GenBank/DDBJ whole genome shotgun (WGS) entry which is preliminary data.</text>
</comment>
<sequence>MINSQPKVAIVTVLALDSSYEVVDFLNEISKIEYPNKQLIIVNNNPGFEWLPSLIRKYDDIILINSGGNVGVCKAYNIGIKRAIKEGADYSMLLNRDVKISKHIVTELLRVFKNDDNAAMVSPIIMKYYKPGHIDFAGGFFNSVFYYLKINRSKSVFNNKEIIPINSINGCCVMIKSALMRKIGYFDEDLFLYFDDPEISIRVYNAGYKCYLLPKPLVKHLKKSTKFAPYEAYYFGRNPFIMIHKHARGIFKTTGYFGQFLIRLPRNAIRMQSTRSFWMYLIGIRDGIKGVTGKSKYFK</sequence>
<feature type="domain" description="Glycosyltransferase 2-like" evidence="4">
    <location>
        <begin position="25"/>
        <end position="154"/>
    </location>
</feature>
<keyword evidence="3" id="KW-0808">Transferase</keyword>
<name>A0A1F5EEU4_9BACT</name>